<dbReference type="AlphaFoldDB" id="A0A4Y2PP60"/>
<proteinExistence type="predicted"/>
<dbReference type="OrthoDB" id="8059659at2759"/>
<dbReference type="InterPro" id="IPR043128">
    <property type="entry name" value="Rev_trsase/Diguanyl_cyclase"/>
</dbReference>
<dbReference type="Proteomes" id="UP000499080">
    <property type="component" value="Unassembled WGS sequence"/>
</dbReference>
<dbReference type="Gene3D" id="3.10.10.10">
    <property type="entry name" value="HIV Type 1 Reverse Transcriptase, subunit A, domain 1"/>
    <property type="match status" value="1"/>
</dbReference>
<dbReference type="InterPro" id="IPR043502">
    <property type="entry name" value="DNA/RNA_pol_sf"/>
</dbReference>
<dbReference type="Gene3D" id="3.30.70.270">
    <property type="match status" value="1"/>
</dbReference>
<dbReference type="PANTHER" id="PTHR24559">
    <property type="entry name" value="TRANSPOSON TY3-I GAG-POL POLYPROTEIN"/>
    <property type="match status" value="1"/>
</dbReference>
<dbReference type="PANTHER" id="PTHR24559:SF444">
    <property type="entry name" value="REVERSE TRANSCRIPTASE DOMAIN-CONTAINING PROTEIN"/>
    <property type="match status" value="1"/>
</dbReference>
<sequence length="157" mass="18266">MTHEQEIDLTYIQNKAHQEKVLNLLRNYKPNKTKKIDVKVNIRLTSDIPINSSPRHLSFIEKQIVETQIEHWLKEKIIRPSSSEYSSPIVLVKKNDGSSGLCMDYRRLNKIIVSGKHFPLPLIDDFLDRLQSANVFTTLDRRMLSTLILRQSNILLS</sequence>
<name>A0A4Y2PP60_ARAVE</name>
<evidence type="ECO:0000313" key="2">
    <source>
        <dbReference type="Proteomes" id="UP000499080"/>
    </source>
</evidence>
<dbReference type="GO" id="GO:0071897">
    <property type="term" value="P:DNA biosynthetic process"/>
    <property type="evidence" value="ECO:0007669"/>
    <property type="project" value="UniProtKB-ARBA"/>
</dbReference>
<organism evidence="1 2">
    <name type="scientific">Araneus ventricosus</name>
    <name type="common">Orbweaver spider</name>
    <name type="synonym">Epeira ventricosa</name>
    <dbReference type="NCBI Taxonomy" id="182803"/>
    <lineage>
        <taxon>Eukaryota</taxon>
        <taxon>Metazoa</taxon>
        <taxon>Ecdysozoa</taxon>
        <taxon>Arthropoda</taxon>
        <taxon>Chelicerata</taxon>
        <taxon>Arachnida</taxon>
        <taxon>Araneae</taxon>
        <taxon>Araneomorphae</taxon>
        <taxon>Entelegynae</taxon>
        <taxon>Araneoidea</taxon>
        <taxon>Araneidae</taxon>
        <taxon>Araneus</taxon>
    </lineage>
</organism>
<protein>
    <submittedName>
        <fullName evidence="1">Transposon Ty3-I Gag-Pol polyprotein</fullName>
    </submittedName>
</protein>
<dbReference type="InterPro" id="IPR053134">
    <property type="entry name" value="RNA-dir_DNA_polymerase"/>
</dbReference>
<comment type="caution">
    <text evidence="1">The sequence shown here is derived from an EMBL/GenBank/DDBJ whole genome shotgun (WGS) entry which is preliminary data.</text>
</comment>
<dbReference type="EMBL" id="BGPR01011558">
    <property type="protein sequence ID" value="GBN51886.1"/>
    <property type="molecule type" value="Genomic_DNA"/>
</dbReference>
<dbReference type="SUPFAM" id="SSF56672">
    <property type="entry name" value="DNA/RNA polymerases"/>
    <property type="match status" value="1"/>
</dbReference>
<keyword evidence="2" id="KW-1185">Reference proteome</keyword>
<evidence type="ECO:0000313" key="1">
    <source>
        <dbReference type="EMBL" id="GBN51886.1"/>
    </source>
</evidence>
<reference evidence="1 2" key="1">
    <citation type="journal article" date="2019" name="Sci. Rep.">
        <title>Orb-weaving spider Araneus ventricosus genome elucidates the spidroin gene catalogue.</title>
        <authorList>
            <person name="Kono N."/>
            <person name="Nakamura H."/>
            <person name="Ohtoshi R."/>
            <person name="Moran D.A.P."/>
            <person name="Shinohara A."/>
            <person name="Yoshida Y."/>
            <person name="Fujiwara M."/>
            <person name="Mori M."/>
            <person name="Tomita M."/>
            <person name="Arakawa K."/>
        </authorList>
    </citation>
    <scope>NUCLEOTIDE SEQUENCE [LARGE SCALE GENOMIC DNA]</scope>
</reference>
<accession>A0A4Y2PP60</accession>
<gene>
    <name evidence="1" type="primary">TY3B-I_396</name>
    <name evidence="1" type="ORF">AVEN_59513_1</name>
</gene>